<comment type="caution">
    <text evidence="2">The sequence shown here is derived from an EMBL/GenBank/DDBJ whole genome shotgun (WGS) entry which is preliminary data.</text>
</comment>
<dbReference type="Pfam" id="PF06985">
    <property type="entry name" value="HET"/>
    <property type="match status" value="1"/>
</dbReference>
<reference evidence="2" key="2">
    <citation type="submission" date="2023-06" db="EMBL/GenBank/DDBJ databases">
        <authorList>
            <consortium name="Lawrence Berkeley National Laboratory"/>
            <person name="Haridas S."/>
            <person name="Hensen N."/>
            <person name="Bonometti L."/>
            <person name="Westerberg I."/>
            <person name="Brannstrom I.O."/>
            <person name="Guillou S."/>
            <person name="Cros-Aarteil S."/>
            <person name="Calhoun S."/>
            <person name="Kuo A."/>
            <person name="Mondo S."/>
            <person name="Pangilinan J."/>
            <person name="Riley R."/>
            <person name="Labutti K."/>
            <person name="Andreopoulos B."/>
            <person name="Lipzen A."/>
            <person name="Chen C."/>
            <person name="Yanf M."/>
            <person name="Daum C."/>
            <person name="Ng V."/>
            <person name="Clum A."/>
            <person name="Steindorff A."/>
            <person name="Ohm R."/>
            <person name="Martin F."/>
            <person name="Silar P."/>
            <person name="Natvig D."/>
            <person name="Lalanne C."/>
            <person name="Gautier V."/>
            <person name="Ament-Velasquez S.L."/>
            <person name="Kruys A."/>
            <person name="Hutchinson M.I."/>
            <person name="Powell A.J."/>
            <person name="Barry K."/>
            <person name="Miller A.N."/>
            <person name="Grigoriev I.V."/>
            <person name="Debuchy R."/>
            <person name="Gladieux P."/>
            <person name="Thoren M.H."/>
            <person name="Johannesson H."/>
        </authorList>
    </citation>
    <scope>NUCLEOTIDE SEQUENCE</scope>
    <source>
        <strain evidence="2">CBS 955.72</strain>
    </source>
</reference>
<keyword evidence="3" id="KW-1185">Reference proteome</keyword>
<evidence type="ECO:0000313" key="3">
    <source>
        <dbReference type="Proteomes" id="UP001275084"/>
    </source>
</evidence>
<dbReference type="InterPro" id="IPR010730">
    <property type="entry name" value="HET"/>
</dbReference>
<organism evidence="2 3">
    <name type="scientific">Lasiosphaeria hispida</name>
    <dbReference type="NCBI Taxonomy" id="260671"/>
    <lineage>
        <taxon>Eukaryota</taxon>
        <taxon>Fungi</taxon>
        <taxon>Dikarya</taxon>
        <taxon>Ascomycota</taxon>
        <taxon>Pezizomycotina</taxon>
        <taxon>Sordariomycetes</taxon>
        <taxon>Sordariomycetidae</taxon>
        <taxon>Sordariales</taxon>
        <taxon>Lasiosphaeriaceae</taxon>
        <taxon>Lasiosphaeria</taxon>
    </lineage>
</organism>
<dbReference type="PANTHER" id="PTHR24148">
    <property type="entry name" value="ANKYRIN REPEAT DOMAIN-CONTAINING PROTEIN 39 HOMOLOG-RELATED"/>
    <property type="match status" value="1"/>
</dbReference>
<sequence length="462" mass="52255">MALAEPQNAGGPKIEYLRSKPNGEDIYAKLTHPDHIRLLTLNPGSSADVIECSMEVVRLGERSYEALSYAWGDLRVREPIRLNGKSFQVTKNLWLAMRHLRDQSKPIVMWIDAICINQRDNDEKSEQVAKMRSIYEGCHHCSIWLGESPGPAGESAAMASKLLDILGKDQHLWEMPCFKKGVKRPITTSEEYKEYFEAAKQVIDLAWWKRVWVVQELALPNEVEFICGTVKFSYEKARKGTEVLFKHCLECCRAEMLGLLGEVAFEVLVAAYERIGSMVTTREEVRKGKAINLTSLRRRFHMCQATNKRDLFYGLLGLVSNTNLQPDYASPWGDAIIGAAWMCVSGENGMEFLLGERTTYPSNRQENVSVPSWIPDTCFDDDLSIFQAGLEQCRLLIYPFFTASASHSQKGLAIVHRALKVQTCMVGTIDRVGELCQPLESILQAIKTFLQWMKMAKIGTQD</sequence>
<accession>A0AAJ0HAF5</accession>
<evidence type="ECO:0000259" key="1">
    <source>
        <dbReference type="Pfam" id="PF06985"/>
    </source>
</evidence>
<evidence type="ECO:0000313" key="2">
    <source>
        <dbReference type="EMBL" id="KAK3345982.1"/>
    </source>
</evidence>
<dbReference type="Proteomes" id="UP001275084">
    <property type="component" value="Unassembled WGS sequence"/>
</dbReference>
<name>A0AAJ0HAF5_9PEZI</name>
<dbReference type="AlphaFoldDB" id="A0AAJ0HAF5"/>
<feature type="domain" description="Heterokaryon incompatibility" evidence="1">
    <location>
        <begin position="64"/>
        <end position="216"/>
    </location>
</feature>
<dbReference type="PANTHER" id="PTHR24148:SF82">
    <property type="entry name" value="HETEROKARYON INCOMPATIBILITY DOMAIN-CONTAINING PROTEIN"/>
    <property type="match status" value="1"/>
</dbReference>
<protein>
    <submittedName>
        <fullName evidence="2">Heterokaryon incompatibility protein-domain-containing protein</fullName>
    </submittedName>
</protein>
<gene>
    <name evidence="2" type="ORF">B0T25DRAFT_571143</name>
</gene>
<dbReference type="InterPro" id="IPR052895">
    <property type="entry name" value="HetReg/Transcr_Mod"/>
</dbReference>
<reference evidence="2" key="1">
    <citation type="journal article" date="2023" name="Mol. Phylogenet. Evol.">
        <title>Genome-scale phylogeny and comparative genomics of the fungal order Sordariales.</title>
        <authorList>
            <person name="Hensen N."/>
            <person name="Bonometti L."/>
            <person name="Westerberg I."/>
            <person name="Brannstrom I.O."/>
            <person name="Guillou S."/>
            <person name="Cros-Aarteil S."/>
            <person name="Calhoun S."/>
            <person name="Haridas S."/>
            <person name="Kuo A."/>
            <person name="Mondo S."/>
            <person name="Pangilinan J."/>
            <person name="Riley R."/>
            <person name="LaButti K."/>
            <person name="Andreopoulos B."/>
            <person name="Lipzen A."/>
            <person name="Chen C."/>
            <person name="Yan M."/>
            <person name="Daum C."/>
            <person name="Ng V."/>
            <person name="Clum A."/>
            <person name="Steindorff A."/>
            <person name="Ohm R.A."/>
            <person name="Martin F."/>
            <person name="Silar P."/>
            <person name="Natvig D.O."/>
            <person name="Lalanne C."/>
            <person name="Gautier V."/>
            <person name="Ament-Velasquez S.L."/>
            <person name="Kruys A."/>
            <person name="Hutchinson M.I."/>
            <person name="Powell A.J."/>
            <person name="Barry K."/>
            <person name="Miller A.N."/>
            <person name="Grigoriev I.V."/>
            <person name="Debuchy R."/>
            <person name="Gladieux P."/>
            <person name="Hiltunen Thoren M."/>
            <person name="Johannesson H."/>
        </authorList>
    </citation>
    <scope>NUCLEOTIDE SEQUENCE</scope>
    <source>
        <strain evidence="2">CBS 955.72</strain>
    </source>
</reference>
<proteinExistence type="predicted"/>
<dbReference type="EMBL" id="JAUIQD010000006">
    <property type="protein sequence ID" value="KAK3345982.1"/>
    <property type="molecule type" value="Genomic_DNA"/>
</dbReference>